<dbReference type="PANTHER" id="PTHR10424">
    <property type="entry name" value="VIRAL ENVELOPE PROTEIN"/>
    <property type="match status" value="1"/>
</dbReference>
<reference evidence="3 4" key="1">
    <citation type="submission" date="2019-09" db="EMBL/GenBank/DDBJ databases">
        <title>Bird 10,000 Genomes (B10K) Project - Family phase.</title>
        <authorList>
            <person name="Zhang G."/>
        </authorList>
    </citation>
    <scope>NUCLEOTIDE SEQUENCE [LARGE SCALE GENOMIC DNA]</scope>
    <source>
        <strain evidence="3">B10K-DU-027-49</strain>
        <tissue evidence="3">Muscle</tissue>
    </source>
</reference>
<accession>A0A7K5YYM8</accession>
<dbReference type="EMBL" id="VYZE01001151">
    <property type="protein sequence ID" value="NWU70350.1"/>
    <property type="molecule type" value="Genomic_DNA"/>
</dbReference>
<dbReference type="AlphaFoldDB" id="A0A7K5YYM8"/>
<proteinExistence type="predicted"/>
<dbReference type="InterPro" id="IPR018154">
    <property type="entry name" value="TLV/ENV_coat_polyprotein"/>
</dbReference>
<dbReference type="Proteomes" id="UP000522270">
    <property type="component" value="Unassembled WGS sequence"/>
</dbReference>
<name>A0A7K5YYM8_9AVES</name>
<evidence type="ECO:0000256" key="2">
    <source>
        <dbReference type="SAM" id="Coils"/>
    </source>
</evidence>
<evidence type="ECO:0000256" key="1">
    <source>
        <dbReference type="ARBA" id="ARBA00023157"/>
    </source>
</evidence>
<dbReference type="Gene3D" id="1.10.287.210">
    <property type="match status" value="1"/>
</dbReference>
<feature type="non-terminal residue" evidence="3">
    <location>
        <position position="95"/>
    </location>
</feature>
<keyword evidence="1" id="KW-1015">Disulfide bond</keyword>
<evidence type="ECO:0000313" key="4">
    <source>
        <dbReference type="Proteomes" id="UP000522270"/>
    </source>
</evidence>
<organism evidence="3 4">
    <name type="scientific">Pterocles burchelli</name>
    <dbReference type="NCBI Taxonomy" id="2585816"/>
    <lineage>
        <taxon>Eukaryota</taxon>
        <taxon>Metazoa</taxon>
        <taxon>Chordata</taxon>
        <taxon>Craniata</taxon>
        <taxon>Vertebrata</taxon>
        <taxon>Euteleostomi</taxon>
        <taxon>Archelosauria</taxon>
        <taxon>Archosauria</taxon>
        <taxon>Dinosauria</taxon>
        <taxon>Saurischia</taxon>
        <taxon>Theropoda</taxon>
        <taxon>Coelurosauria</taxon>
        <taxon>Aves</taxon>
        <taxon>Neognathae</taxon>
        <taxon>Neoaves</taxon>
        <taxon>Columbimorphae</taxon>
        <taxon>Pterocliformes</taxon>
        <taxon>Pteroclidae</taxon>
        <taxon>Pterocles</taxon>
    </lineage>
</organism>
<feature type="coiled-coil region" evidence="2">
    <location>
        <begin position="16"/>
        <end position="47"/>
    </location>
</feature>
<dbReference type="Pfam" id="PF00429">
    <property type="entry name" value="TLV_coat"/>
    <property type="match status" value="1"/>
</dbReference>
<dbReference type="PANTHER" id="PTHR10424:SF73">
    <property type="entry name" value="ENDOGENOUS RETROVIRUS GROUP FC1 ENV POLYPROTEIN-RELATED"/>
    <property type="match status" value="1"/>
</dbReference>
<dbReference type="SUPFAM" id="SSF58069">
    <property type="entry name" value="Virus ectodomain"/>
    <property type="match status" value="1"/>
</dbReference>
<gene>
    <name evidence="3" type="primary">Ervv2_2</name>
    <name evidence="3" type="ORF">PTEBUR_R14884</name>
</gene>
<feature type="non-terminal residue" evidence="3">
    <location>
        <position position="1"/>
    </location>
</feature>
<sequence length="95" mass="10424">TGFHSFARWFMPWLGVSELEKAIVKILSELENAANRTIDALSGLQEEVSQVSKIALQNTMILDMLLSSKGGVCTMINMSCCVCVDQSGRINTDLN</sequence>
<protein>
    <submittedName>
        <fullName evidence="3">ERVV2 protein</fullName>
    </submittedName>
</protein>
<comment type="caution">
    <text evidence="3">The sequence shown here is derived from an EMBL/GenBank/DDBJ whole genome shotgun (WGS) entry which is preliminary data.</text>
</comment>
<keyword evidence="2" id="KW-0175">Coiled coil</keyword>
<keyword evidence="4" id="KW-1185">Reference proteome</keyword>
<dbReference type="OrthoDB" id="8949317at2759"/>
<evidence type="ECO:0000313" key="3">
    <source>
        <dbReference type="EMBL" id="NWU70350.1"/>
    </source>
</evidence>